<keyword evidence="3 12" id="KW-1134">Transmembrane beta strand</keyword>
<dbReference type="InterPro" id="IPR036942">
    <property type="entry name" value="Beta-barrel_TonB_sf"/>
</dbReference>
<feature type="chain" id="PRO_5012058596" evidence="14">
    <location>
        <begin position="20"/>
        <end position="693"/>
    </location>
</feature>
<dbReference type="GO" id="GO:0009279">
    <property type="term" value="C:cell outer membrane"/>
    <property type="evidence" value="ECO:0007669"/>
    <property type="project" value="UniProtKB-SubCell"/>
</dbReference>
<dbReference type="Pfam" id="PF00593">
    <property type="entry name" value="TonB_dep_Rec_b-barrel"/>
    <property type="match status" value="1"/>
</dbReference>
<evidence type="ECO:0000256" key="7">
    <source>
        <dbReference type="ARBA" id="ARBA00023004"/>
    </source>
</evidence>
<evidence type="ECO:0000259" key="15">
    <source>
        <dbReference type="Pfam" id="PF00593"/>
    </source>
</evidence>
<dbReference type="PANTHER" id="PTHR32552">
    <property type="entry name" value="FERRICHROME IRON RECEPTOR-RELATED"/>
    <property type="match status" value="1"/>
</dbReference>
<comment type="similarity">
    <text evidence="12 13">Belongs to the TonB-dependent receptor family.</text>
</comment>
<dbReference type="PANTHER" id="PTHR32552:SF68">
    <property type="entry name" value="FERRICHROME OUTER MEMBRANE TRANSPORTER_PHAGE RECEPTOR"/>
    <property type="match status" value="1"/>
</dbReference>
<evidence type="ECO:0000256" key="5">
    <source>
        <dbReference type="ARBA" id="ARBA00022692"/>
    </source>
</evidence>
<dbReference type="InterPro" id="IPR039426">
    <property type="entry name" value="TonB-dep_rcpt-like"/>
</dbReference>
<feature type="domain" description="TonB-dependent receptor plug" evidence="16">
    <location>
        <begin position="51"/>
        <end position="151"/>
    </location>
</feature>
<evidence type="ECO:0000256" key="8">
    <source>
        <dbReference type="ARBA" id="ARBA00023065"/>
    </source>
</evidence>
<evidence type="ECO:0000256" key="2">
    <source>
        <dbReference type="ARBA" id="ARBA00022448"/>
    </source>
</evidence>
<evidence type="ECO:0000256" key="10">
    <source>
        <dbReference type="ARBA" id="ARBA00023136"/>
    </source>
</evidence>
<dbReference type="STRING" id="616991.GCA_000733925_04074"/>
<keyword evidence="10 12" id="KW-0472">Membrane</keyword>
<dbReference type="SUPFAM" id="SSF56935">
    <property type="entry name" value="Porins"/>
    <property type="match status" value="1"/>
</dbReference>
<keyword evidence="9 13" id="KW-0798">TonB box</keyword>
<evidence type="ECO:0000256" key="1">
    <source>
        <dbReference type="ARBA" id="ARBA00004571"/>
    </source>
</evidence>
<feature type="signal peptide" evidence="14">
    <location>
        <begin position="1"/>
        <end position="19"/>
    </location>
</feature>
<organism evidence="17 18">
    <name type="scientific">Arenibacter algicola</name>
    <dbReference type="NCBI Taxonomy" id="616991"/>
    <lineage>
        <taxon>Bacteria</taxon>
        <taxon>Pseudomonadati</taxon>
        <taxon>Bacteroidota</taxon>
        <taxon>Flavobacteriia</taxon>
        <taxon>Flavobacteriales</taxon>
        <taxon>Flavobacteriaceae</taxon>
        <taxon>Arenibacter</taxon>
    </lineage>
</organism>
<dbReference type="Gene3D" id="2.40.170.20">
    <property type="entry name" value="TonB-dependent receptor, beta-barrel domain"/>
    <property type="match status" value="1"/>
</dbReference>
<evidence type="ECO:0000313" key="18">
    <source>
        <dbReference type="Proteomes" id="UP000204551"/>
    </source>
</evidence>
<gene>
    <name evidence="17" type="ORF">AREALGSMS7_00969</name>
</gene>
<dbReference type="Gene3D" id="2.170.130.10">
    <property type="entry name" value="TonB-dependent receptor, plug domain"/>
    <property type="match status" value="1"/>
</dbReference>
<protein>
    <submittedName>
        <fullName evidence="17">Fe(3+) dicitrate transport protein FecA</fullName>
    </submittedName>
</protein>
<keyword evidence="8" id="KW-0406">Ion transport</keyword>
<dbReference type="Pfam" id="PF07715">
    <property type="entry name" value="Plug"/>
    <property type="match status" value="1"/>
</dbReference>
<dbReference type="Proteomes" id="UP000204551">
    <property type="component" value="Chromosome"/>
</dbReference>
<dbReference type="InterPro" id="IPR012910">
    <property type="entry name" value="Plug_dom"/>
</dbReference>
<evidence type="ECO:0000256" key="4">
    <source>
        <dbReference type="ARBA" id="ARBA00022496"/>
    </source>
</evidence>
<evidence type="ECO:0000256" key="6">
    <source>
        <dbReference type="ARBA" id="ARBA00022729"/>
    </source>
</evidence>
<proteinExistence type="inferred from homology"/>
<evidence type="ECO:0000256" key="12">
    <source>
        <dbReference type="PROSITE-ProRule" id="PRU01360"/>
    </source>
</evidence>
<dbReference type="InterPro" id="IPR000531">
    <property type="entry name" value="Beta-barrel_TonB"/>
</dbReference>
<comment type="subcellular location">
    <subcellularLocation>
        <location evidence="1 12">Cell outer membrane</location>
        <topology evidence="1 12">Multi-pass membrane protein</topology>
    </subcellularLocation>
</comment>
<feature type="domain" description="TonB-dependent receptor-like beta-barrel" evidence="15">
    <location>
        <begin position="225"/>
        <end position="651"/>
    </location>
</feature>
<evidence type="ECO:0000259" key="16">
    <source>
        <dbReference type="Pfam" id="PF07715"/>
    </source>
</evidence>
<evidence type="ECO:0000256" key="3">
    <source>
        <dbReference type="ARBA" id="ARBA00022452"/>
    </source>
</evidence>
<sequence length="693" mass="78429">MKSSLQFLFAIIFLFVSNAQEPIQRDSITELDEVILLDSLQSASDNGIIATKIVGPKVFQNYSPVDMVSAINQISGVYILSGALNTNRITIRGVGARTLFGTDKLRLYYNDIPITNGSGFSTIESFDLENLSSVEVIKGPKATNYGANLGGAILLNSKQPTNESTYFRNNFTLGSYNLVKNNLQFSLKENKIALNLHYGYLETDGYRENNKFKREGLLLDLNYQINPKTNIGLLFNHVDYNAQIPSSLGETDFKENPTKAAFTWKSAKGYEDNKYNLAGLTLNHAFSDKLKNTSSIFYSYLDHYEPRPFGILEEYTNGYGFRTKFAGAWTTNESKIDYNFGAELYKDEYQWSEFENLYQDNNGQGSLQGDQFADNKEFRRQFNAFGNLLIPFGKAFSTQIGLNVNKTYYDFRDEFNQGADNKSAERDFDAIVLPSLNLNYSFSAVNSIYANISRGFSNPTVEETLTPEGVINPDIAQETGMNYEIGTRFRLLDQRLNLNMAIYRMDIKNLLVAQRVGEDQYIGKNAGKTQHQGLELDMEYNWDITSKLRVTPFISYTYNDHSFVTFVDEDNNYSGNPLTGVPKNRLNSGLQAQLNNKFYWYSTHQYVGEIPMTDANSLYSEAFNVVNSKVGYKNQLGKKLSMDIAFGVNNIFDVNYAQSVLINTTGFGGAEPRYYYPGNDRNYYGSLRLGYSL</sequence>
<keyword evidence="4" id="KW-0410">Iron transport</keyword>
<dbReference type="RefSeq" id="WP_093977452.1">
    <property type="nucleotide sequence ID" value="NZ_CP022515.1"/>
</dbReference>
<evidence type="ECO:0000256" key="13">
    <source>
        <dbReference type="RuleBase" id="RU003357"/>
    </source>
</evidence>
<keyword evidence="6 14" id="KW-0732">Signal</keyword>
<dbReference type="PROSITE" id="PS52016">
    <property type="entry name" value="TONB_DEPENDENT_REC_3"/>
    <property type="match status" value="1"/>
</dbReference>
<keyword evidence="7" id="KW-0408">Iron</keyword>
<dbReference type="InterPro" id="IPR037066">
    <property type="entry name" value="Plug_dom_sf"/>
</dbReference>
<dbReference type="KEGG" id="aalg:AREALGSMS7_00969"/>
<dbReference type="eggNOG" id="COG4772">
    <property type="taxonomic scope" value="Bacteria"/>
</dbReference>
<evidence type="ECO:0000256" key="14">
    <source>
        <dbReference type="SAM" id="SignalP"/>
    </source>
</evidence>
<dbReference type="GO" id="GO:0015344">
    <property type="term" value="F:siderophore uptake transmembrane transporter activity"/>
    <property type="evidence" value="ECO:0007669"/>
    <property type="project" value="TreeGrafter"/>
</dbReference>
<name>A0A221UT00_9FLAO</name>
<keyword evidence="5 12" id="KW-0812">Transmembrane</keyword>
<evidence type="ECO:0000256" key="11">
    <source>
        <dbReference type="ARBA" id="ARBA00023237"/>
    </source>
</evidence>
<evidence type="ECO:0000313" key="17">
    <source>
        <dbReference type="EMBL" id="ASO04447.1"/>
    </source>
</evidence>
<accession>A0A221UT00</accession>
<evidence type="ECO:0000256" key="9">
    <source>
        <dbReference type="ARBA" id="ARBA00023077"/>
    </source>
</evidence>
<reference evidence="17 18" key="1">
    <citation type="submission" date="2017-07" db="EMBL/GenBank/DDBJ databases">
        <title>Genome Sequence of Arenibacter algicola Strain SMS7 Isolated from a culture of the Diatom Skeletonema marinoi.</title>
        <authorList>
            <person name="Topel M."/>
            <person name="Pinder M.I.M."/>
            <person name="Johansson O.N."/>
            <person name="Kourtchenko O."/>
            <person name="Godhe A."/>
            <person name="Clarke A.K."/>
        </authorList>
    </citation>
    <scope>NUCLEOTIDE SEQUENCE [LARGE SCALE GENOMIC DNA]</scope>
    <source>
        <strain evidence="17 18">SMS7</strain>
    </source>
</reference>
<keyword evidence="2 12" id="KW-0813">Transport</keyword>
<keyword evidence="11 12" id="KW-0998">Cell outer membrane</keyword>
<dbReference type="EMBL" id="CP022515">
    <property type="protein sequence ID" value="ASO04447.1"/>
    <property type="molecule type" value="Genomic_DNA"/>
</dbReference>
<dbReference type="AlphaFoldDB" id="A0A221UT00"/>